<feature type="transmembrane region" description="Helical" evidence="4">
    <location>
        <begin position="130"/>
        <end position="149"/>
    </location>
</feature>
<evidence type="ECO:0000256" key="3">
    <source>
        <dbReference type="ARBA" id="ARBA00023136"/>
    </source>
</evidence>
<sequence length="391" mass="42172">MNKNVFLLSMCQALLTTGNVLLVSVVALIGQSLTAHPNLATFPVASQFLGLMAATIPASLIMKRVGRKNGFYLGNCVGITGAAVCIYALSSHLFYLFSLGTFLLGIGIGFGTLYRFAAVEVCAEGQKSKAISFVMAGGVLAAIMGPQLAVYSQKYFGELEFGGAFVGLLILYSLALSMLAATDIPREPEQTVHADQRPLKEIARQPVFIVAVIVAMVSYVVMNLLMTATPLAMVRCGFTFPQAAHVIQWHVLGMFAPSFFTGSLLNRFGIYPIMHVGAAFMLACIAINLTGVSEWHFWTALVCLGIGWNFMFISATQLFTTVYKPAEKAKSQASNEFIVFGMVAVTALSAGWLEASLGWQAMNWIVLPVVLWAIGVIFYIGQQREVIDDGG</sequence>
<feature type="domain" description="Major facilitator superfamily (MFS) profile" evidence="5">
    <location>
        <begin position="207"/>
        <end position="391"/>
    </location>
</feature>
<feature type="transmembrane region" description="Helical" evidence="4">
    <location>
        <begin position="95"/>
        <end position="118"/>
    </location>
</feature>
<keyword evidence="7" id="KW-1185">Reference proteome</keyword>
<evidence type="ECO:0000256" key="2">
    <source>
        <dbReference type="ARBA" id="ARBA00022989"/>
    </source>
</evidence>
<keyword evidence="1 4" id="KW-0812">Transmembrane</keyword>
<comment type="caution">
    <text evidence="6">The sequence shown here is derived from an EMBL/GenBank/DDBJ whole genome shotgun (WGS) entry which is preliminary data.</text>
</comment>
<dbReference type="InterPro" id="IPR020846">
    <property type="entry name" value="MFS_dom"/>
</dbReference>
<dbReference type="InterPro" id="IPR011701">
    <property type="entry name" value="MFS"/>
</dbReference>
<feature type="transmembrane region" description="Helical" evidence="4">
    <location>
        <begin position="295"/>
        <end position="316"/>
    </location>
</feature>
<gene>
    <name evidence="6" type="ORF">WNY58_06010</name>
</gene>
<evidence type="ECO:0000313" key="7">
    <source>
        <dbReference type="Proteomes" id="UP001449225"/>
    </source>
</evidence>
<keyword evidence="3 4" id="KW-0472">Membrane</keyword>
<feature type="transmembrane region" description="Helical" evidence="4">
    <location>
        <begin position="207"/>
        <end position="226"/>
    </location>
</feature>
<feature type="transmembrane region" description="Helical" evidence="4">
    <location>
        <begin position="337"/>
        <end position="355"/>
    </location>
</feature>
<feature type="transmembrane region" description="Helical" evidence="4">
    <location>
        <begin position="69"/>
        <end position="89"/>
    </location>
</feature>
<dbReference type="Gene3D" id="1.20.1250.20">
    <property type="entry name" value="MFS general substrate transporter like domains"/>
    <property type="match status" value="1"/>
</dbReference>
<evidence type="ECO:0000313" key="6">
    <source>
        <dbReference type="EMBL" id="MEM5535942.1"/>
    </source>
</evidence>
<evidence type="ECO:0000256" key="4">
    <source>
        <dbReference type="SAM" id="Phobius"/>
    </source>
</evidence>
<protein>
    <submittedName>
        <fullName evidence="6">MFS transporter</fullName>
    </submittedName>
</protein>
<organism evidence="6 7">
    <name type="scientific">Neptuniibacter pectenicola</name>
    <dbReference type="NCBI Taxonomy" id="1806669"/>
    <lineage>
        <taxon>Bacteria</taxon>
        <taxon>Pseudomonadati</taxon>
        <taxon>Pseudomonadota</taxon>
        <taxon>Gammaproteobacteria</taxon>
        <taxon>Oceanospirillales</taxon>
        <taxon>Oceanospirillaceae</taxon>
        <taxon>Neptuniibacter</taxon>
    </lineage>
</organism>
<dbReference type="PANTHER" id="PTHR23534:SF1">
    <property type="entry name" value="MAJOR FACILITATOR SUPERFAMILY PROTEIN"/>
    <property type="match status" value="1"/>
</dbReference>
<feature type="transmembrane region" description="Helical" evidence="4">
    <location>
        <begin position="246"/>
        <end position="265"/>
    </location>
</feature>
<dbReference type="EMBL" id="JBBMRA010000004">
    <property type="protein sequence ID" value="MEM5535942.1"/>
    <property type="molecule type" value="Genomic_DNA"/>
</dbReference>
<name>A0ABU9TQQ2_9GAMM</name>
<evidence type="ECO:0000259" key="5">
    <source>
        <dbReference type="PROSITE" id="PS50850"/>
    </source>
</evidence>
<dbReference type="PANTHER" id="PTHR23534">
    <property type="entry name" value="MFS PERMEASE"/>
    <property type="match status" value="1"/>
</dbReference>
<dbReference type="RefSeq" id="WP_067985293.1">
    <property type="nucleotide sequence ID" value="NZ_JBBMRA010000004.1"/>
</dbReference>
<keyword evidence="2 4" id="KW-1133">Transmembrane helix</keyword>
<dbReference type="SUPFAM" id="SSF103473">
    <property type="entry name" value="MFS general substrate transporter"/>
    <property type="match status" value="1"/>
</dbReference>
<feature type="transmembrane region" description="Helical" evidence="4">
    <location>
        <begin position="44"/>
        <end position="62"/>
    </location>
</feature>
<dbReference type="PROSITE" id="PS50850">
    <property type="entry name" value="MFS"/>
    <property type="match status" value="1"/>
</dbReference>
<dbReference type="Pfam" id="PF07690">
    <property type="entry name" value="MFS_1"/>
    <property type="match status" value="1"/>
</dbReference>
<dbReference type="Proteomes" id="UP001449225">
    <property type="component" value="Unassembled WGS sequence"/>
</dbReference>
<feature type="transmembrane region" description="Helical" evidence="4">
    <location>
        <begin position="161"/>
        <end position="181"/>
    </location>
</feature>
<reference evidence="6 7" key="1">
    <citation type="submission" date="2024-03" db="EMBL/GenBank/DDBJ databases">
        <title>Community enrichment and isolation of bacterial strains for fucoidan degradation.</title>
        <authorList>
            <person name="Sichert A."/>
        </authorList>
    </citation>
    <scope>NUCLEOTIDE SEQUENCE [LARGE SCALE GENOMIC DNA]</scope>
    <source>
        <strain evidence="6 7">AS76</strain>
    </source>
</reference>
<feature type="transmembrane region" description="Helical" evidence="4">
    <location>
        <begin position="270"/>
        <end position="289"/>
    </location>
</feature>
<accession>A0ABU9TQQ2</accession>
<dbReference type="InterPro" id="IPR036259">
    <property type="entry name" value="MFS_trans_sf"/>
</dbReference>
<proteinExistence type="predicted"/>
<feature type="transmembrane region" description="Helical" evidence="4">
    <location>
        <begin position="361"/>
        <end position="381"/>
    </location>
</feature>
<evidence type="ECO:0000256" key="1">
    <source>
        <dbReference type="ARBA" id="ARBA00022692"/>
    </source>
</evidence>